<evidence type="ECO:0000256" key="9">
    <source>
        <dbReference type="PROSITE-ProRule" id="PRU01356"/>
    </source>
</evidence>
<sequence>MIGSSDSIIVIGLLAGGAISDSLPTFLSKITPSCAQSCFANGINSFKSSCSDLSNQSCLCSKYNANGNTLGEVGYSCLYSSGCSSADAQQSASGIYNVCQGTANSATPTHTTLVVTGTPKAASSSVQPSSSGSAVTETPSAATTTASATGQEVSKVLIAGIVIASTALAISIIAALSCLVWIRRRRRSVKVGDLESILEQKLAHKSSFESTGNSAAPSGVTYPPKVYPKFYSIAPPTESVFGDKERPLPPTPTPTHNGPNSSWSSNTGLRPTKPTLHIVTPQLSRDPPVELRVRNSQVKFEDQDKGKTHISAGKSSRQSHQSQQSQLGSSSIRTRTPSGRASPERKASPKTSYEAMQQQIQHAQLASINGHQQVTRGASISSENGNRADSGSAATPRTPHKPRKSRRSDQQDNSSASVAQPWTLSQIEHSVEQPRRTSRRQRMNSTSRRSARHSSRSSATDIETTDCETDSDIEPMLLLAAQRLRGASTVQQSTGSTSPIFNLTYPSIPQPSNSRSEVTVPRQGSTASSVSSSALHQANPSRGESQGSHDAKAFSTPSTGNSKSSSNSRAPRTPRTPKVKLYNKERAWNGEKGETLPLKVRTSSNSLQSVHPAERSLNTTPETGWTKTPGVPMRPVTSLPMLRTRSDLPDSDVYDFF</sequence>
<feature type="domain" description="CFEM" evidence="12">
    <location>
        <begin position="6"/>
        <end position="126"/>
    </location>
</feature>
<evidence type="ECO:0000256" key="11">
    <source>
        <dbReference type="SAM" id="Phobius"/>
    </source>
</evidence>
<feature type="transmembrane region" description="Helical" evidence="11">
    <location>
        <begin position="156"/>
        <end position="182"/>
    </location>
</feature>
<keyword evidence="5" id="KW-0325">Glycoprotein</keyword>
<feature type="region of interest" description="Disordered" evidence="10">
    <location>
        <begin position="489"/>
        <end position="657"/>
    </location>
</feature>
<dbReference type="AlphaFoldDB" id="A0A6A6TX52"/>
<evidence type="ECO:0000256" key="4">
    <source>
        <dbReference type="ARBA" id="ARBA00022525"/>
    </source>
</evidence>
<feature type="compositionally biased region" description="Low complexity" evidence="10">
    <location>
        <begin position="555"/>
        <end position="568"/>
    </location>
</feature>
<evidence type="ECO:0000256" key="5">
    <source>
        <dbReference type="ARBA" id="ARBA00022622"/>
    </source>
</evidence>
<feature type="compositionally biased region" description="Polar residues" evidence="10">
    <location>
        <begin position="370"/>
        <end position="395"/>
    </location>
</feature>
<protein>
    <recommendedName>
        <fullName evidence="12">CFEM domain-containing protein</fullName>
    </recommendedName>
</protein>
<dbReference type="GO" id="GO:0098552">
    <property type="term" value="C:side of membrane"/>
    <property type="evidence" value="ECO:0007669"/>
    <property type="project" value="UniProtKB-KW"/>
</dbReference>
<feature type="compositionally biased region" description="Low complexity" evidence="10">
    <location>
        <begin position="315"/>
        <end position="331"/>
    </location>
</feature>
<evidence type="ECO:0000256" key="2">
    <source>
        <dbReference type="ARBA" id="ARBA00004613"/>
    </source>
</evidence>
<dbReference type="GO" id="GO:0005576">
    <property type="term" value="C:extracellular region"/>
    <property type="evidence" value="ECO:0007669"/>
    <property type="project" value="UniProtKB-SubCell"/>
</dbReference>
<feature type="compositionally biased region" description="Low complexity" evidence="10">
    <location>
        <begin position="525"/>
        <end position="534"/>
    </location>
</feature>
<feature type="compositionally biased region" description="Polar residues" evidence="10">
    <location>
        <begin position="349"/>
        <end position="358"/>
    </location>
</feature>
<evidence type="ECO:0000259" key="12">
    <source>
        <dbReference type="PROSITE" id="PS52012"/>
    </source>
</evidence>
<feature type="region of interest" description="Disordered" evidence="10">
    <location>
        <begin position="238"/>
        <end position="274"/>
    </location>
</feature>
<comment type="similarity">
    <text evidence="3">Belongs to the RBT5 family.</text>
</comment>
<evidence type="ECO:0000256" key="1">
    <source>
        <dbReference type="ARBA" id="ARBA00004589"/>
    </source>
</evidence>
<name>A0A6A6TX52_9PEZI</name>
<keyword evidence="11" id="KW-0812">Transmembrane</keyword>
<feature type="compositionally biased region" description="Polar residues" evidence="10">
    <location>
        <begin position="535"/>
        <end position="546"/>
    </location>
</feature>
<comment type="subcellular location">
    <subcellularLocation>
        <location evidence="1">Membrane</location>
        <topology evidence="1">Lipid-anchor</topology>
        <topology evidence="1">GPI-anchor</topology>
    </subcellularLocation>
    <subcellularLocation>
        <location evidence="2">Secreted</location>
    </subcellularLocation>
</comment>
<feature type="compositionally biased region" description="Polar residues" evidence="10">
    <location>
        <begin position="256"/>
        <end position="269"/>
    </location>
</feature>
<reference evidence="13" key="1">
    <citation type="journal article" date="2020" name="Stud. Mycol.">
        <title>101 Dothideomycetes genomes: a test case for predicting lifestyles and emergence of pathogens.</title>
        <authorList>
            <person name="Haridas S."/>
            <person name="Albert R."/>
            <person name="Binder M."/>
            <person name="Bloem J."/>
            <person name="Labutti K."/>
            <person name="Salamov A."/>
            <person name="Andreopoulos B."/>
            <person name="Baker S."/>
            <person name="Barry K."/>
            <person name="Bills G."/>
            <person name="Bluhm B."/>
            <person name="Cannon C."/>
            <person name="Castanera R."/>
            <person name="Culley D."/>
            <person name="Daum C."/>
            <person name="Ezra D."/>
            <person name="Gonzalez J."/>
            <person name="Henrissat B."/>
            <person name="Kuo A."/>
            <person name="Liang C."/>
            <person name="Lipzen A."/>
            <person name="Lutzoni F."/>
            <person name="Magnuson J."/>
            <person name="Mondo S."/>
            <person name="Nolan M."/>
            <person name="Ohm R."/>
            <person name="Pangilinan J."/>
            <person name="Park H.-J."/>
            <person name="Ramirez L."/>
            <person name="Alfaro M."/>
            <person name="Sun H."/>
            <person name="Tritt A."/>
            <person name="Yoshinaga Y."/>
            <person name="Zwiers L.-H."/>
            <person name="Turgeon B."/>
            <person name="Goodwin S."/>
            <person name="Spatafora J."/>
            <person name="Crous P."/>
            <person name="Grigoriev I."/>
        </authorList>
    </citation>
    <scope>NUCLEOTIDE SEQUENCE</scope>
    <source>
        <strain evidence="13">CBS 115976</strain>
    </source>
</reference>
<feature type="compositionally biased region" description="Polar residues" evidence="10">
    <location>
        <begin position="489"/>
        <end position="517"/>
    </location>
</feature>
<feature type="region of interest" description="Disordered" evidence="10">
    <location>
        <begin position="370"/>
        <end position="469"/>
    </location>
</feature>
<feature type="compositionally biased region" description="Polar residues" evidence="10">
    <location>
        <begin position="411"/>
        <end position="428"/>
    </location>
</feature>
<keyword evidence="8" id="KW-0449">Lipoprotein</keyword>
<dbReference type="InterPro" id="IPR008427">
    <property type="entry name" value="Extracellular_membr_CFEM_dom"/>
</dbReference>
<dbReference type="Proteomes" id="UP000799302">
    <property type="component" value="Unassembled WGS sequence"/>
</dbReference>
<evidence type="ECO:0000256" key="3">
    <source>
        <dbReference type="ARBA" id="ARBA00010031"/>
    </source>
</evidence>
<gene>
    <name evidence="13" type="ORF">BT63DRAFT_118093</name>
</gene>
<evidence type="ECO:0000256" key="6">
    <source>
        <dbReference type="ARBA" id="ARBA00022729"/>
    </source>
</evidence>
<dbReference type="EMBL" id="MU004245">
    <property type="protein sequence ID" value="KAF2663418.1"/>
    <property type="molecule type" value="Genomic_DNA"/>
</dbReference>
<evidence type="ECO:0000256" key="10">
    <source>
        <dbReference type="SAM" id="MobiDB-lite"/>
    </source>
</evidence>
<keyword evidence="5" id="KW-0336">GPI-anchor</keyword>
<evidence type="ECO:0000313" key="13">
    <source>
        <dbReference type="EMBL" id="KAF2663418.1"/>
    </source>
</evidence>
<dbReference type="OrthoDB" id="3946741at2759"/>
<comment type="caution">
    <text evidence="9">Lacks conserved residue(s) required for the propagation of feature annotation.</text>
</comment>
<feature type="compositionally biased region" description="Polar residues" evidence="10">
    <location>
        <begin position="616"/>
        <end position="626"/>
    </location>
</feature>
<proteinExistence type="inferred from homology"/>
<keyword evidence="11" id="KW-0472">Membrane</keyword>
<keyword evidence="4" id="KW-0964">Secreted</keyword>
<evidence type="ECO:0000313" key="14">
    <source>
        <dbReference type="Proteomes" id="UP000799302"/>
    </source>
</evidence>
<evidence type="ECO:0000256" key="8">
    <source>
        <dbReference type="ARBA" id="ARBA00023288"/>
    </source>
</evidence>
<evidence type="ECO:0000256" key="7">
    <source>
        <dbReference type="ARBA" id="ARBA00023157"/>
    </source>
</evidence>
<keyword evidence="6" id="KW-0732">Signal</keyword>
<keyword evidence="11" id="KW-1133">Transmembrane helix</keyword>
<dbReference type="PROSITE" id="PS52012">
    <property type="entry name" value="CFEM"/>
    <property type="match status" value="1"/>
</dbReference>
<feature type="compositionally biased region" description="Basic and acidic residues" evidence="10">
    <location>
        <begin position="582"/>
        <end position="594"/>
    </location>
</feature>
<keyword evidence="14" id="KW-1185">Reference proteome</keyword>
<feature type="region of interest" description="Disordered" evidence="10">
    <location>
        <begin position="296"/>
        <end position="358"/>
    </location>
</feature>
<organism evidence="13 14">
    <name type="scientific">Microthyrium microscopicum</name>
    <dbReference type="NCBI Taxonomy" id="703497"/>
    <lineage>
        <taxon>Eukaryota</taxon>
        <taxon>Fungi</taxon>
        <taxon>Dikarya</taxon>
        <taxon>Ascomycota</taxon>
        <taxon>Pezizomycotina</taxon>
        <taxon>Dothideomycetes</taxon>
        <taxon>Dothideomycetes incertae sedis</taxon>
        <taxon>Microthyriales</taxon>
        <taxon>Microthyriaceae</taxon>
        <taxon>Microthyrium</taxon>
    </lineage>
</organism>
<feature type="compositionally biased region" description="Basic and acidic residues" evidence="10">
    <location>
        <begin position="296"/>
        <end position="307"/>
    </location>
</feature>
<accession>A0A6A6TX52</accession>
<keyword evidence="7" id="KW-1015">Disulfide bond</keyword>